<evidence type="ECO:0008006" key="6">
    <source>
        <dbReference type="Google" id="ProtNLM"/>
    </source>
</evidence>
<dbReference type="InterPro" id="IPR008584">
    <property type="entry name" value="CXXC_Zn-binding_euk"/>
</dbReference>
<sequence length="96" mass="10979">MKCTHCQEKTEGYVTLCATDQIEMQGTIIEGPFPYPEEKSNKFFTIAVFDCRGLEPVEFKPYGEWRAIGLESGAGFNEIDLSDDDWADYDDKVIFH</sequence>
<comment type="similarity">
    <text evidence="1">Belongs to the UPF0587 family.</text>
</comment>
<evidence type="ECO:0000313" key="5">
    <source>
        <dbReference type="Proteomes" id="UP000245383"/>
    </source>
</evidence>
<proteinExistence type="inferred from homology"/>
<reference evidence="4 5" key="1">
    <citation type="journal article" date="2018" name="MBio">
        <title>Comparative Genomics Reveals the Core Gene Toolbox for the Fungus-Insect Symbiosis.</title>
        <authorList>
            <person name="Wang Y."/>
            <person name="Stata M."/>
            <person name="Wang W."/>
            <person name="Stajich J.E."/>
            <person name="White M.M."/>
            <person name="Moncalvo J.M."/>
        </authorList>
    </citation>
    <scope>NUCLEOTIDE SEQUENCE [LARGE SCALE GENOMIC DNA]</scope>
    <source>
        <strain evidence="4 5">SWE-8-4</strain>
    </source>
</reference>
<name>A0A2T9YWE0_9FUNG</name>
<comment type="caution">
    <text evidence="4">The sequence shown here is derived from an EMBL/GenBank/DDBJ whole genome shotgun (WGS) entry which is preliminary data.</text>
</comment>
<dbReference type="Pfam" id="PF05907">
    <property type="entry name" value="CXXC_Zn-b_euk"/>
    <property type="match status" value="1"/>
</dbReference>
<evidence type="ECO:0000256" key="2">
    <source>
        <dbReference type="ARBA" id="ARBA00022723"/>
    </source>
</evidence>
<keyword evidence="5" id="KW-1185">Reference proteome</keyword>
<evidence type="ECO:0000313" key="4">
    <source>
        <dbReference type="EMBL" id="PVU96606.1"/>
    </source>
</evidence>
<dbReference type="EMBL" id="MBFR01000028">
    <property type="protein sequence ID" value="PVU96606.1"/>
    <property type="molecule type" value="Genomic_DNA"/>
</dbReference>
<dbReference type="PANTHER" id="PTHR12857:SF0">
    <property type="entry name" value="CXXC MOTIF CONTAINING ZINC BINDING PROTEIN"/>
    <property type="match status" value="1"/>
</dbReference>
<dbReference type="Proteomes" id="UP000245383">
    <property type="component" value="Unassembled WGS sequence"/>
</dbReference>
<dbReference type="SUPFAM" id="SSF141678">
    <property type="entry name" value="MAL13P1.257-like"/>
    <property type="match status" value="1"/>
</dbReference>
<accession>A0A2T9YWE0</accession>
<dbReference type="AlphaFoldDB" id="A0A2T9YWE0"/>
<evidence type="ECO:0000256" key="3">
    <source>
        <dbReference type="ARBA" id="ARBA00022833"/>
    </source>
</evidence>
<dbReference type="GO" id="GO:0008270">
    <property type="term" value="F:zinc ion binding"/>
    <property type="evidence" value="ECO:0007669"/>
    <property type="project" value="TreeGrafter"/>
</dbReference>
<protein>
    <recommendedName>
        <fullName evidence="6">DUF866 domain-containing protein</fullName>
    </recommendedName>
</protein>
<keyword evidence="3" id="KW-0862">Zinc</keyword>
<evidence type="ECO:0000256" key="1">
    <source>
        <dbReference type="ARBA" id="ARBA00007818"/>
    </source>
</evidence>
<dbReference type="OrthoDB" id="10248838at2759"/>
<gene>
    <name evidence="4" type="ORF">BB561_001070</name>
</gene>
<keyword evidence="2" id="KW-0479">Metal-binding</keyword>
<organism evidence="4 5">
    <name type="scientific">Smittium simulii</name>
    <dbReference type="NCBI Taxonomy" id="133385"/>
    <lineage>
        <taxon>Eukaryota</taxon>
        <taxon>Fungi</taxon>
        <taxon>Fungi incertae sedis</taxon>
        <taxon>Zoopagomycota</taxon>
        <taxon>Kickxellomycotina</taxon>
        <taxon>Harpellomycetes</taxon>
        <taxon>Harpellales</taxon>
        <taxon>Legeriomycetaceae</taxon>
        <taxon>Smittium</taxon>
    </lineage>
</organism>
<dbReference type="PANTHER" id="PTHR12857">
    <property type="entry name" value="CXXC MOTIF CONTAINING ZINC BINDING PROTEIN"/>
    <property type="match status" value="1"/>
</dbReference>